<keyword evidence="4" id="KW-0732">Signal</keyword>
<keyword evidence="8" id="KW-1185">Reference proteome</keyword>
<evidence type="ECO:0000313" key="6">
    <source>
        <dbReference type="EMBL" id="NKY69217.1"/>
    </source>
</evidence>
<evidence type="ECO:0000313" key="7">
    <source>
        <dbReference type="Proteomes" id="UP000554284"/>
    </source>
</evidence>
<reference evidence="6 7" key="1">
    <citation type="submission" date="2020-04" db="EMBL/GenBank/DDBJ databases">
        <title>MicrobeNet Type strains.</title>
        <authorList>
            <person name="Nicholson A.C."/>
        </authorList>
    </citation>
    <scope>NUCLEOTIDE SEQUENCE [LARGE SCALE GENOMIC DNA]</scope>
    <source>
        <strain evidence="6 7">ATCC 700355</strain>
    </source>
</reference>
<dbReference type="InterPro" id="IPR050492">
    <property type="entry name" value="Bact_metal-bind_prot9"/>
</dbReference>
<accession>A0A7X6LSW3</accession>
<dbReference type="RefSeq" id="WP_168685312.1">
    <property type="nucleotide sequence ID" value="NZ_JAAXPF010000007.1"/>
</dbReference>
<evidence type="ECO:0000313" key="8">
    <source>
        <dbReference type="Proteomes" id="UP001549139"/>
    </source>
</evidence>
<evidence type="ECO:0000313" key="5">
    <source>
        <dbReference type="EMBL" id="MET3944376.1"/>
    </source>
</evidence>
<evidence type="ECO:0000256" key="2">
    <source>
        <dbReference type="ARBA" id="ARBA00022448"/>
    </source>
</evidence>
<gene>
    <name evidence="6" type="ORF">HF989_07500</name>
    <name evidence="5" type="ORF">JOF50_001175</name>
</gene>
<dbReference type="Proteomes" id="UP001549139">
    <property type="component" value="Unassembled WGS sequence"/>
</dbReference>
<evidence type="ECO:0000256" key="1">
    <source>
        <dbReference type="ARBA" id="ARBA00004196"/>
    </source>
</evidence>
<dbReference type="GO" id="GO:0030001">
    <property type="term" value="P:metal ion transport"/>
    <property type="evidence" value="ECO:0007669"/>
    <property type="project" value="InterPro"/>
</dbReference>
<dbReference type="PANTHER" id="PTHR42953:SF1">
    <property type="entry name" value="METAL-BINDING PROTEIN HI_0362-RELATED"/>
    <property type="match status" value="1"/>
</dbReference>
<dbReference type="AlphaFoldDB" id="A0A7X6LSW3"/>
<dbReference type="SUPFAM" id="SSF53807">
    <property type="entry name" value="Helical backbone' metal receptor"/>
    <property type="match status" value="1"/>
</dbReference>
<dbReference type="Proteomes" id="UP000554284">
    <property type="component" value="Unassembled WGS sequence"/>
</dbReference>
<evidence type="ECO:0000256" key="4">
    <source>
        <dbReference type="ARBA" id="ARBA00022729"/>
    </source>
</evidence>
<dbReference type="Pfam" id="PF01297">
    <property type="entry name" value="ZnuA"/>
    <property type="match status" value="1"/>
</dbReference>
<keyword evidence="2" id="KW-0813">Transport</keyword>
<sequence length="287" mass="29898">MHSMRNPGIAAVVAAATLLTACTAVEEGEGNAQPGLLATTGVWADVAAAVTGTDVDAIITGADVDPHHFEPTAQDLAKVKAADTLVANGGGYDHSLYSVAEQDKVVFAIPPAEDVAEHDHDHNTEDLDSIEHIWFNPGKVKEVAREVAQRAGGSAADVEARMGAVEAKLAEIGSVRLAATEPIAAGLIYGTELHDVTPDGYLRAALNESEPSAQDIAAFLETIEAGELDLLVYNPQSTTGAADRIVDAAKEHGVDVVEISEIPPAGTNFLDYMDSVVDQIAQAAAHH</sequence>
<dbReference type="InterPro" id="IPR006127">
    <property type="entry name" value="ZnuA-like"/>
</dbReference>
<name>A0A7X6LSW3_9CORY</name>
<comment type="subcellular location">
    <subcellularLocation>
        <location evidence="1">Cell envelope</location>
    </subcellularLocation>
</comment>
<dbReference type="EMBL" id="JAAXPF010000007">
    <property type="protein sequence ID" value="NKY69217.1"/>
    <property type="molecule type" value="Genomic_DNA"/>
</dbReference>
<dbReference type="GO" id="GO:0030313">
    <property type="term" value="C:cell envelope"/>
    <property type="evidence" value="ECO:0007669"/>
    <property type="project" value="UniProtKB-SubCell"/>
</dbReference>
<dbReference type="GO" id="GO:0046872">
    <property type="term" value="F:metal ion binding"/>
    <property type="evidence" value="ECO:0007669"/>
    <property type="project" value="UniProtKB-KW"/>
</dbReference>
<dbReference type="PANTHER" id="PTHR42953">
    <property type="entry name" value="HIGH-AFFINITY ZINC UPTAKE SYSTEM PROTEIN ZNUA-RELATED"/>
    <property type="match status" value="1"/>
</dbReference>
<dbReference type="EMBL" id="JBEPNZ010000001">
    <property type="protein sequence ID" value="MET3944376.1"/>
    <property type="molecule type" value="Genomic_DNA"/>
</dbReference>
<keyword evidence="3" id="KW-0479">Metal-binding</keyword>
<protein>
    <submittedName>
        <fullName evidence="6">Zinc ABC transporter solute-binding protein</fullName>
    </submittedName>
    <submittedName>
        <fullName evidence="5">Zinc/manganese transport system substrate-binding protein</fullName>
    </submittedName>
</protein>
<dbReference type="Gene3D" id="3.40.50.1980">
    <property type="entry name" value="Nitrogenase molybdenum iron protein domain"/>
    <property type="match status" value="2"/>
</dbReference>
<reference evidence="5 8" key="2">
    <citation type="submission" date="2024-06" db="EMBL/GenBank/DDBJ databases">
        <title>Sequencing the genomes of 1000 actinobacteria strains.</title>
        <authorList>
            <person name="Klenk H.-P."/>
        </authorList>
    </citation>
    <scope>NUCLEOTIDE SEQUENCE [LARGE SCALE GENOMIC DNA]</scope>
    <source>
        <strain evidence="5 8">DSM 44265</strain>
    </source>
</reference>
<evidence type="ECO:0000256" key="3">
    <source>
        <dbReference type="ARBA" id="ARBA00022723"/>
    </source>
</evidence>
<organism evidence="6 7">
    <name type="scientific">Corynebacterium mucifaciens</name>
    <dbReference type="NCBI Taxonomy" id="57171"/>
    <lineage>
        <taxon>Bacteria</taxon>
        <taxon>Bacillati</taxon>
        <taxon>Actinomycetota</taxon>
        <taxon>Actinomycetes</taxon>
        <taxon>Mycobacteriales</taxon>
        <taxon>Corynebacteriaceae</taxon>
        <taxon>Corynebacterium</taxon>
    </lineage>
</organism>
<proteinExistence type="predicted"/>
<comment type="caution">
    <text evidence="6">The sequence shown here is derived from an EMBL/GenBank/DDBJ whole genome shotgun (WGS) entry which is preliminary data.</text>
</comment>
<dbReference type="PROSITE" id="PS51257">
    <property type="entry name" value="PROKAR_LIPOPROTEIN"/>
    <property type="match status" value="1"/>
</dbReference>